<feature type="transmembrane region" description="Helical" evidence="7">
    <location>
        <begin position="20"/>
        <end position="40"/>
    </location>
</feature>
<feature type="transmembrane region" description="Helical" evidence="7">
    <location>
        <begin position="359"/>
        <end position="381"/>
    </location>
</feature>
<evidence type="ECO:0000256" key="2">
    <source>
        <dbReference type="ARBA" id="ARBA00005236"/>
    </source>
</evidence>
<keyword evidence="10" id="KW-1185">Reference proteome</keyword>
<dbReference type="RefSeq" id="WP_077410620.1">
    <property type="nucleotide sequence ID" value="NZ_JBHRTS010000002.1"/>
</dbReference>
<feature type="transmembrane region" description="Helical" evidence="7">
    <location>
        <begin position="753"/>
        <end position="772"/>
    </location>
</feature>
<keyword evidence="3" id="KW-1003">Cell membrane</keyword>
<comment type="subcellular location">
    <subcellularLocation>
        <location evidence="1">Cell membrane</location>
        <topology evidence="1">Multi-pass membrane protein</topology>
    </subcellularLocation>
</comment>
<evidence type="ECO:0000256" key="3">
    <source>
        <dbReference type="ARBA" id="ARBA00022475"/>
    </source>
</evidence>
<feature type="domain" description="ABC3 transporter permease C-terminal" evidence="8">
    <location>
        <begin position="269"/>
        <end position="389"/>
    </location>
</feature>
<dbReference type="PANTHER" id="PTHR30489:SF0">
    <property type="entry name" value="LIPOPROTEIN-RELEASING SYSTEM TRANSMEMBRANE PROTEIN LOLE"/>
    <property type="match status" value="1"/>
</dbReference>
<evidence type="ECO:0000256" key="4">
    <source>
        <dbReference type="ARBA" id="ARBA00022692"/>
    </source>
</evidence>
<comment type="similarity">
    <text evidence="2">Belongs to the ABC-4 integral membrane protein family. LolC/E subfamily.</text>
</comment>
<feature type="domain" description="ABC3 transporter permease C-terminal" evidence="8">
    <location>
        <begin position="662"/>
        <end position="779"/>
    </location>
</feature>
<feature type="transmembrane region" description="Helical" evidence="7">
    <location>
        <begin position="312"/>
        <end position="339"/>
    </location>
</feature>
<dbReference type="EMBL" id="JBHRTS010000002">
    <property type="protein sequence ID" value="MFC3193334.1"/>
    <property type="molecule type" value="Genomic_DNA"/>
</dbReference>
<dbReference type="PANTHER" id="PTHR30489">
    <property type="entry name" value="LIPOPROTEIN-RELEASING SYSTEM TRANSMEMBRANE PROTEIN LOLE"/>
    <property type="match status" value="1"/>
</dbReference>
<evidence type="ECO:0000256" key="7">
    <source>
        <dbReference type="SAM" id="Phobius"/>
    </source>
</evidence>
<dbReference type="Pfam" id="PF02687">
    <property type="entry name" value="FtsX"/>
    <property type="match status" value="2"/>
</dbReference>
<protein>
    <submittedName>
        <fullName evidence="9">ABC transporter permease</fullName>
    </submittedName>
</protein>
<evidence type="ECO:0000256" key="5">
    <source>
        <dbReference type="ARBA" id="ARBA00022989"/>
    </source>
</evidence>
<comment type="caution">
    <text evidence="9">The sequence shown here is derived from an EMBL/GenBank/DDBJ whole genome shotgun (WGS) entry which is preliminary data.</text>
</comment>
<keyword evidence="4 7" id="KW-0812">Transmembrane</keyword>
<evidence type="ECO:0000313" key="10">
    <source>
        <dbReference type="Proteomes" id="UP001595533"/>
    </source>
</evidence>
<sequence>MKVLDRKLFRVLWTIKGQVIAIAMVIASGIATLVMSLSTIEALEETSAAYYERYRFADVFAQVKRAPEKLTAQIRDIPGVQTIQTRITRYTTVDVTGFSEPVIGLLSSVPEDRQPNLNQLVLRKGSWLSSQATDEVIINEPFAEAHGLAIDDVISLILNGRKKPFRIKAIALSPEHIYSLGPGMLLPDDQRFAVMWMGRKAMASAFDLESAFNDLTLTVEHQASINPILDQLDVLLAPFGGISAIERKDQISNWFVMNEIAQQKTMATILPSIFLAVSVFLTHMILSRLIATERTEIGLLKAFGYSQLQVSWHYLKMVVVICLLGITLGSLLGLMLGRYNTQMYADLFRFPLLVYQPGMQSFLLGGLISVAGALAGAMGAVSKVVQLPPAVAMSPPAPPNYQHGLFSKSWVTQWLDQPTRIAFRQIGRWPLRSFLTSTGMAFSMGLIVMTLQWNDSLGLLAQVNFFEAQKQDLMVGLAEPKKLRALHDLEHLPGVMRAEPVRYISADLRSEHRSHRGSITAMAADNQLQSIYDDAARQSVPVPDEGLILAERLAEKLQVSKGDLVRIDVLEGRRPSLLIPVVDTVETYLGMAAYANLTAMNRLLMDGELFQFANLKTDSLQAADLFYALKNTPMVSSVMVKQAALDAFNETLVEHLMVFITMFIVLAGMVAFGVTYNSTRIALSERGRELATLRVLGFTHGETSYVLLGEVTLLILLGLLLGSLVGWGLVWSMAAAFDTELFRVPLVISEATIAWSMIIVLLAAMLSFTLISGRVRRLDLIKVLKTRE</sequence>
<evidence type="ECO:0000259" key="8">
    <source>
        <dbReference type="Pfam" id="PF02687"/>
    </source>
</evidence>
<feature type="transmembrane region" description="Helical" evidence="7">
    <location>
        <begin position="656"/>
        <end position="676"/>
    </location>
</feature>
<feature type="transmembrane region" description="Helical" evidence="7">
    <location>
        <begin position="269"/>
        <end position="291"/>
    </location>
</feature>
<evidence type="ECO:0000256" key="1">
    <source>
        <dbReference type="ARBA" id="ARBA00004651"/>
    </source>
</evidence>
<organism evidence="9 10">
    <name type="scientific">Marinicella sediminis</name>
    <dbReference type="NCBI Taxonomy" id="1792834"/>
    <lineage>
        <taxon>Bacteria</taxon>
        <taxon>Pseudomonadati</taxon>
        <taxon>Pseudomonadota</taxon>
        <taxon>Gammaproteobacteria</taxon>
        <taxon>Lysobacterales</taxon>
        <taxon>Marinicellaceae</taxon>
        <taxon>Marinicella</taxon>
    </lineage>
</organism>
<reference evidence="10" key="1">
    <citation type="journal article" date="2019" name="Int. J. Syst. Evol. Microbiol.">
        <title>The Global Catalogue of Microorganisms (GCM) 10K type strain sequencing project: providing services to taxonomists for standard genome sequencing and annotation.</title>
        <authorList>
            <consortium name="The Broad Institute Genomics Platform"/>
            <consortium name="The Broad Institute Genome Sequencing Center for Infectious Disease"/>
            <person name="Wu L."/>
            <person name="Ma J."/>
        </authorList>
    </citation>
    <scope>NUCLEOTIDE SEQUENCE [LARGE SCALE GENOMIC DNA]</scope>
    <source>
        <strain evidence="10">KCTC 42953</strain>
    </source>
</reference>
<proteinExistence type="inferred from homology"/>
<keyword evidence="6 7" id="KW-0472">Membrane</keyword>
<name>A0ABV7J8U4_9GAMM</name>
<dbReference type="InterPro" id="IPR003838">
    <property type="entry name" value="ABC3_permease_C"/>
</dbReference>
<feature type="transmembrane region" description="Helical" evidence="7">
    <location>
        <begin position="434"/>
        <end position="453"/>
    </location>
</feature>
<dbReference type="InterPro" id="IPR051447">
    <property type="entry name" value="Lipoprotein-release_system"/>
</dbReference>
<dbReference type="Proteomes" id="UP001595533">
    <property type="component" value="Unassembled WGS sequence"/>
</dbReference>
<keyword evidence="5 7" id="KW-1133">Transmembrane helix</keyword>
<accession>A0ABV7J8U4</accession>
<evidence type="ECO:0000256" key="6">
    <source>
        <dbReference type="ARBA" id="ARBA00023136"/>
    </source>
</evidence>
<feature type="transmembrane region" description="Helical" evidence="7">
    <location>
        <begin position="711"/>
        <end position="733"/>
    </location>
</feature>
<gene>
    <name evidence="9" type="ORF">ACFODZ_03655</name>
</gene>
<evidence type="ECO:0000313" key="9">
    <source>
        <dbReference type="EMBL" id="MFC3193334.1"/>
    </source>
</evidence>